<reference evidence="2" key="1">
    <citation type="submission" date="2021-02" db="EMBL/GenBank/DDBJ databases">
        <authorList>
            <person name="Dougan E. K."/>
            <person name="Rhodes N."/>
            <person name="Thang M."/>
            <person name="Chan C."/>
        </authorList>
    </citation>
    <scope>NUCLEOTIDE SEQUENCE</scope>
</reference>
<proteinExistence type="predicted"/>
<gene>
    <name evidence="2" type="ORF">SPIL2461_LOCUS8493</name>
</gene>
<dbReference type="AlphaFoldDB" id="A0A812PEL9"/>
<organism evidence="2 3">
    <name type="scientific">Symbiodinium pilosum</name>
    <name type="common">Dinoflagellate</name>
    <dbReference type="NCBI Taxonomy" id="2952"/>
    <lineage>
        <taxon>Eukaryota</taxon>
        <taxon>Sar</taxon>
        <taxon>Alveolata</taxon>
        <taxon>Dinophyceae</taxon>
        <taxon>Suessiales</taxon>
        <taxon>Symbiodiniaceae</taxon>
        <taxon>Symbiodinium</taxon>
    </lineage>
</organism>
<evidence type="ECO:0000256" key="1">
    <source>
        <dbReference type="SAM" id="MobiDB-lite"/>
    </source>
</evidence>
<feature type="non-terminal residue" evidence="2">
    <location>
        <position position="1"/>
    </location>
</feature>
<evidence type="ECO:0000313" key="3">
    <source>
        <dbReference type="Proteomes" id="UP000649617"/>
    </source>
</evidence>
<dbReference type="Proteomes" id="UP000649617">
    <property type="component" value="Unassembled WGS sequence"/>
</dbReference>
<name>A0A812PEL9_SYMPI</name>
<comment type="caution">
    <text evidence="2">The sequence shown here is derived from an EMBL/GenBank/DDBJ whole genome shotgun (WGS) entry which is preliminary data.</text>
</comment>
<feature type="non-terminal residue" evidence="2">
    <location>
        <position position="57"/>
    </location>
</feature>
<protein>
    <submittedName>
        <fullName evidence="2">Uncharacterized protein</fullName>
    </submittedName>
</protein>
<sequence>ATALRVDGSDVADLRAEERKELLQRRTCGLQRLRETQQKWRREHRAWKQKQRHESPE</sequence>
<dbReference type="EMBL" id="CAJNIZ010013991">
    <property type="protein sequence ID" value="CAE7356651.1"/>
    <property type="molecule type" value="Genomic_DNA"/>
</dbReference>
<keyword evidence="3" id="KW-1185">Reference proteome</keyword>
<feature type="region of interest" description="Disordered" evidence="1">
    <location>
        <begin position="34"/>
        <end position="57"/>
    </location>
</feature>
<accession>A0A812PEL9</accession>
<evidence type="ECO:0000313" key="2">
    <source>
        <dbReference type="EMBL" id="CAE7356651.1"/>
    </source>
</evidence>
<feature type="compositionally biased region" description="Basic residues" evidence="1">
    <location>
        <begin position="41"/>
        <end position="51"/>
    </location>
</feature>